<feature type="domain" description="GST C-terminal" evidence="4">
    <location>
        <begin position="86"/>
        <end position="206"/>
    </location>
</feature>
<evidence type="ECO:0000256" key="1">
    <source>
        <dbReference type="ARBA" id="ARBA00007409"/>
    </source>
</evidence>
<dbReference type="FunFam" id="3.40.30.10:FF:000039">
    <property type="entry name" value="Glutathione S-transferase domain"/>
    <property type="match status" value="1"/>
</dbReference>
<proteinExistence type="inferred from homology"/>
<dbReference type="SUPFAM" id="SSF52833">
    <property type="entry name" value="Thioredoxin-like"/>
    <property type="match status" value="1"/>
</dbReference>
<dbReference type="InterPro" id="IPR004045">
    <property type="entry name" value="Glutathione_S-Trfase_N"/>
</dbReference>
<name>A0A0N0MCL0_9HYPH</name>
<dbReference type="PANTHER" id="PTHR44051:SF19">
    <property type="entry name" value="DISULFIDE-BOND OXIDOREDUCTASE YFCG"/>
    <property type="match status" value="1"/>
</dbReference>
<dbReference type="InterPro" id="IPR010987">
    <property type="entry name" value="Glutathione-S-Trfase_C-like"/>
</dbReference>
<dbReference type="Gene3D" id="1.20.1050.10">
    <property type="match status" value="1"/>
</dbReference>
<evidence type="ECO:0000313" key="5">
    <source>
        <dbReference type="EMBL" id="KPH81298.1"/>
    </source>
</evidence>
<dbReference type="SUPFAM" id="SSF47616">
    <property type="entry name" value="GST C-terminal domain-like"/>
    <property type="match status" value="1"/>
</dbReference>
<dbReference type="Pfam" id="PF02798">
    <property type="entry name" value="GST_N"/>
    <property type="match status" value="1"/>
</dbReference>
<dbReference type="InterPro" id="IPR036282">
    <property type="entry name" value="Glutathione-S-Trfase_C_sf"/>
</dbReference>
<dbReference type="AlphaFoldDB" id="A0A0N0MCL0"/>
<dbReference type="SFLD" id="SFLDS00019">
    <property type="entry name" value="Glutathione_Transferase_(cytos"/>
    <property type="match status" value="1"/>
</dbReference>
<evidence type="ECO:0000259" key="3">
    <source>
        <dbReference type="PROSITE" id="PS50404"/>
    </source>
</evidence>
<protein>
    <submittedName>
        <fullName evidence="5">Glutathione S-transferase</fullName>
    </submittedName>
</protein>
<dbReference type="SFLD" id="SFLDG00358">
    <property type="entry name" value="Main_(cytGST)"/>
    <property type="match status" value="1"/>
</dbReference>
<evidence type="ECO:0000259" key="4">
    <source>
        <dbReference type="PROSITE" id="PS50405"/>
    </source>
</evidence>
<dbReference type="OrthoDB" id="9810080at2"/>
<feature type="domain" description="GST N-terminal" evidence="3">
    <location>
        <begin position="1"/>
        <end position="81"/>
    </location>
</feature>
<dbReference type="PANTHER" id="PTHR44051">
    <property type="entry name" value="GLUTATHIONE S-TRANSFERASE-RELATED"/>
    <property type="match status" value="1"/>
</dbReference>
<comment type="caution">
    <text evidence="5">The sequence shown here is derived from an EMBL/GenBank/DDBJ whole genome shotgun (WGS) entry which is preliminary data.</text>
</comment>
<dbReference type="InterPro" id="IPR036249">
    <property type="entry name" value="Thioredoxin-like_sf"/>
</dbReference>
<dbReference type="RefSeq" id="WP_054208859.1">
    <property type="nucleotide sequence ID" value="NZ_LGSZ01000031.1"/>
</dbReference>
<organism evidence="5 6">
    <name type="scientific">Bosea vaviloviae</name>
    <dbReference type="NCBI Taxonomy" id="1526658"/>
    <lineage>
        <taxon>Bacteria</taxon>
        <taxon>Pseudomonadati</taxon>
        <taxon>Pseudomonadota</taxon>
        <taxon>Alphaproteobacteria</taxon>
        <taxon>Hyphomicrobiales</taxon>
        <taxon>Boseaceae</taxon>
        <taxon>Bosea</taxon>
    </lineage>
</organism>
<comment type="similarity">
    <text evidence="1">Belongs to the GST superfamily.</text>
</comment>
<dbReference type="PROSITE" id="PS50404">
    <property type="entry name" value="GST_NTER"/>
    <property type="match status" value="1"/>
</dbReference>
<gene>
    <name evidence="5" type="ORF">AE618_09840</name>
</gene>
<dbReference type="Gene3D" id="3.40.30.10">
    <property type="entry name" value="Glutaredoxin"/>
    <property type="match status" value="1"/>
</dbReference>
<keyword evidence="6" id="KW-1185">Reference proteome</keyword>
<dbReference type="GO" id="GO:0016740">
    <property type="term" value="F:transferase activity"/>
    <property type="evidence" value="ECO:0007669"/>
    <property type="project" value="UniProtKB-KW"/>
</dbReference>
<keyword evidence="2 5" id="KW-0808">Transferase</keyword>
<reference evidence="5 6" key="1">
    <citation type="submission" date="2015-07" db="EMBL/GenBank/DDBJ databases">
        <title>Whole genome sequencing of Bosea vaviloviae isolated from cave pool.</title>
        <authorList>
            <person name="Tan N.E.H."/>
            <person name="Lee Y.P."/>
            <person name="Gan H.M."/>
            <person name="Barton H."/>
            <person name="Savka M.A."/>
        </authorList>
    </citation>
    <scope>NUCLEOTIDE SEQUENCE [LARGE SCALE GENOMIC DNA]</scope>
    <source>
        <strain evidence="5 6">SD260</strain>
    </source>
</reference>
<dbReference type="PATRIC" id="fig|1526658.3.peg.5461"/>
<dbReference type="EMBL" id="LGSZ01000031">
    <property type="protein sequence ID" value="KPH81298.1"/>
    <property type="molecule type" value="Genomic_DNA"/>
</dbReference>
<dbReference type="PROSITE" id="PS50405">
    <property type="entry name" value="GST_CTER"/>
    <property type="match status" value="1"/>
</dbReference>
<sequence>MLTIWGRISSINVQKAVWAAGEVGQSFERIDCGGAFGGLREPVFLAKNPNAQIPVLEDGEVCIWESNSIVRYLAARYGSGWIWEEDPALRADADRWMDWIQSELQPALTPVLWGVVRKVPGYVDPERIAASAAKAEKLMGILDAHLATRSFLAGERFGMADITVGCGAHRWLNMPVEQADHPHVRRWYDTISTRPAAKPALLLPVA</sequence>
<dbReference type="Pfam" id="PF13410">
    <property type="entry name" value="GST_C_2"/>
    <property type="match status" value="1"/>
</dbReference>
<dbReference type="InterPro" id="IPR040079">
    <property type="entry name" value="Glutathione_S-Trfase"/>
</dbReference>
<dbReference type="Proteomes" id="UP000037822">
    <property type="component" value="Unassembled WGS sequence"/>
</dbReference>
<dbReference type="CDD" id="cd03047">
    <property type="entry name" value="GST_N_2"/>
    <property type="match status" value="1"/>
</dbReference>
<evidence type="ECO:0000256" key="2">
    <source>
        <dbReference type="ARBA" id="ARBA00022679"/>
    </source>
</evidence>
<dbReference type="SFLD" id="SFLDG01150">
    <property type="entry name" value="Main.1:_Beta-like"/>
    <property type="match status" value="1"/>
</dbReference>
<evidence type="ECO:0000313" key="6">
    <source>
        <dbReference type="Proteomes" id="UP000037822"/>
    </source>
</evidence>
<accession>A0A0N0MCL0</accession>